<keyword evidence="2" id="KW-1185">Reference proteome</keyword>
<evidence type="ECO:0000313" key="2">
    <source>
        <dbReference type="Proteomes" id="UP000594451"/>
    </source>
</evidence>
<reference evidence="1 2" key="1">
    <citation type="journal article" date="2020" name="Sci. Rep.">
        <title>Morphology, ultrastructure, genomics, and phylogeny of Euplotes vanleeuwenhoeki sp. nov. and its ultra-reduced endosymbiont Candidatus Pinguicoccus supinus sp. nov.</title>
        <authorList>
            <person name="Serra V."/>
            <person name="Gammuto L."/>
            <person name="Nitla V."/>
            <person name="Castelli M."/>
            <person name="Lanzoni O."/>
            <person name="Sassera D."/>
            <person name="Bandi C."/>
            <person name="Sandeep B.V."/>
            <person name="Verni F."/>
            <person name="Modeo L."/>
            <person name="Petroni G."/>
        </authorList>
    </citation>
    <scope>NUCLEOTIDE SEQUENCE [LARGE SCALE GENOMIC DNA]</scope>
    <source>
        <strain evidence="1 2">KKR18_Esm</strain>
    </source>
</reference>
<proteinExistence type="predicted"/>
<organism evidence="1 2">
    <name type="scientific">Candidatus Pinguicoccus supinus</name>
    <dbReference type="NCBI Taxonomy" id="2529394"/>
    <lineage>
        <taxon>Bacteria</taxon>
        <taxon>Pseudomonadati</taxon>
        <taxon>Verrucomicrobiota</taxon>
        <taxon>Candidatus Pinguicoccus</taxon>
    </lineage>
</organism>
<name>A0A7T0BRF8_9BACT</name>
<accession>A0A7T0BRF8</accession>
<dbReference type="Proteomes" id="UP000594451">
    <property type="component" value="Chromosome"/>
</dbReference>
<dbReference type="EMBL" id="CP039370">
    <property type="protein sequence ID" value="QPJ58396.1"/>
    <property type="molecule type" value="Genomic_DNA"/>
</dbReference>
<protein>
    <submittedName>
        <fullName evidence="1">Uncharacterized protein</fullName>
    </submittedName>
</protein>
<dbReference type="KEGG" id="psup:E5P55_00045"/>
<sequence>MINFLSNQKELLNKLNPCNVLNLQKLFDFKCTRGNLFNYLKSNFMDIRNFKNSFIFIDEYLVFKPSLN</sequence>
<dbReference type="AlphaFoldDB" id="A0A7T0BRF8"/>
<evidence type="ECO:0000313" key="1">
    <source>
        <dbReference type="EMBL" id="QPJ58396.1"/>
    </source>
</evidence>
<gene>
    <name evidence="1" type="ORF">E5P55_00045</name>
</gene>